<organism evidence="1 2">
    <name type="scientific">Terribacillus halophilus</name>
    <dbReference type="NCBI Taxonomy" id="361279"/>
    <lineage>
        <taxon>Bacteria</taxon>
        <taxon>Bacillati</taxon>
        <taxon>Bacillota</taxon>
        <taxon>Bacilli</taxon>
        <taxon>Bacillales</taxon>
        <taxon>Bacillaceae</taxon>
        <taxon>Terribacillus</taxon>
    </lineage>
</organism>
<dbReference type="Pfam" id="PF04816">
    <property type="entry name" value="TrmK"/>
    <property type="match status" value="1"/>
</dbReference>
<dbReference type="OrthoDB" id="5881184at2"/>
<protein>
    <submittedName>
        <fullName evidence="1">tRNA (Adenine22-N1)-methyltransferase</fullName>
    </submittedName>
</protein>
<keyword evidence="1" id="KW-0489">Methyltransferase</keyword>
<dbReference type="InterPro" id="IPR006901">
    <property type="entry name" value="TrmK"/>
</dbReference>
<evidence type="ECO:0000313" key="1">
    <source>
        <dbReference type="EMBL" id="SDD19780.1"/>
    </source>
</evidence>
<keyword evidence="2" id="KW-1185">Reference proteome</keyword>
<dbReference type="GO" id="GO:0160105">
    <property type="term" value="F:tRNA (adenine(22)-N1)-methyltransferase activity"/>
    <property type="evidence" value="ECO:0007669"/>
    <property type="project" value="InterPro"/>
</dbReference>
<dbReference type="AlphaFoldDB" id="A0A1G6SS86"/>
<dbReference type="PANTHER" id="PTHR38451">
    <property type="entry name" value="TRNA (ADENINE(22)-N(1))-METHYLTRANSFERASE"/>
    <property type="match status" value="1"/>
</dbReference>
<dbReference type="GO" id="GO:0032259">
    <property type="term" value="P:methylation"/>
    <property type="evidence" value="ECO:0007669"/>
    <property type="project" value="UniProtKB-KW"/>
</dbReference>
<proteinExistence type="predicted"/>
<dbReference type="EMBL" id="FMZB01000007">
    <property type="protein sequence ID" value="SDD19780.1"/>
    <property type="molecule type" value="Genomic_DNA"/>
</dbReference>
<dbReference type="RefSeq" id="WP_093727826.1">
    <property type="nucleotide sequence ID" value="NZ_FMZB01000007.1"/>
</dbReference>
<dbReference type="PANTHER" id="PTHR38451:SF1">
    <property type="entry name" value="TRNA (ADENINE(22)-N(1))-METHYLTRANSFERASE"/>
    <property type="match status" value="1"/>
</dbReference>
<reference evidence="2" key="1">
    <citation type="submission" date="2016-10" db="EMBL/GenBank/DDBJ databases">
        <authorList>
            <person name="Varghese N."/>
            <person name="Submissions S."/>
        </authorList>
    </citation>
    <scope>NUCLEOTIDE SEQUENCE [LARGE SCALE GENOMIC DNA]</scope>
    <source>
        <strain evidence="2">DSM 21620</strain>
    </source>
</reference>
<name>A0A1G6SS86_9BACI</name>
<gene>
    <name evidence="1" type="ORF">SAMN05421663_107225</name>
</gene>
<dbReference type="SUPFAM" id="SSF53335">
    <property type="entry name" value="S-adenosyl-L-methionine-dependent methyltransferases"/>
    <property type="match status" value="1"/>
</dbReference>
<dbReference type="Gene3D" id="3.40.50.150">
    <property type="entry name" value="Vaccinia Virus protein VP39"/>
    <property type="match status" value="1"/>
</dbReference>
<sequence length="237" mass="26574">MNVLSLSERLSAVAAHLPKAAHFVDVGSDHAYLPCYVCLKDTTSQAIAGEINEGPFRSAQKQVKLQGLIDRIDVRKGDGLAVVEADEVKQVVIAGMGGPLIASILEQGKDKLGRVEQLIVQPNIDARVLRKWFLNNGFVLQKEQILEEAGHIYEVLVAERQGKDIYHGDEAIRDKELLFGPILLKDKNEAFRTKWLDYKRKLARNVANMQQAQQVDEAKLASFKKELAWLEEELDEC</sequence>
<dbReference type="PIRSF" id="PIRSF018637">
    <property type="entry name" value="TrmK"/>
    <property type="match status" value="1"/>
</dbReference>
<dbReference type="InterPro" id="IPR029063">
    <property type="entry name" value="SAM-dependent_MTases_sf"/>
</dbReference>
<evidence type="ECO:0000313" key="2">
    <source>
        <dbReference type="Proteomes" id="UP000198666"/>
    </source>
</evidence>
<accession>A0A1G6SS86</accession>
<keyword evidence="1" id="KW-0808">Transferase</keyword>
<dbReference type="Proteomes" id="UP000198666">
    <property type="component" value="Unassembled WGS sequence"/>
</dbReference>
<dbReference type="Gene3D" id="1.10.287.1890">
    <property type="match status" value="1"/>
</dbReference>
<dbReference type="STRING" id="361279.SAMN05421663_107225"/>